<keyword evidence="2 4" id="KW-1133">Transmembrane helix</keyword>
<dbReference type="InterPro" id="IPR016024">
    <property type="entry name" value="ARM-type_fold"/>
</dbReference>
<accession>A0A5C1QNL1</accession>
<feature type="transmembrane region" description="Helical" evidence="4">
    <location>
        <begin position="327"/>
        <end position="348"/>
    </location>
</feature>
<reference evidence="5 6" key="1">
    <citation type="submission" date="2019-02" db="EMBL/GenBank/DDBJ databases">
        <title>Complete Genome Sequence and Methylome Analysis of free living Spirochaetas.</title>
        <authorList>
            <person name="Fomenkov A."/>
            <person name="Dubinina G."/>
            <person name="Leshcheva N."/>
            <person name="Mikheeva N."/>
            <person name="Grabovich M."/>
            <person name="Vincze T."/>
            <person name="Roberts R.J."/>
        </authorList>
    </citation>
    <scope>NUCLEOTIDE SEQUENCE [LARGE SCALE GENOMIC DNA]</scope>
    <source>
        <strain evidence="5 6">K2</strain>
    </source>
</reference>
<evidence type="ECO:0000256" key="2">
    <source>
        <dbReference type="ARBA" id="ARBA00022989"/>
    </source>
</evidence>
<dbReference type="OrthoDB" id="367196at2"/>
<evidence type="ECO:0000256" key="3">
    <source>
        <dbReference type="ARBA" id="ARBA00023136"/>
    </source>
</evidence>
<feature type="transmembrane region" description="Helical" evidence="4">
    <location>
        <begin position="92"/>
        <end position="113"/>
    </location>
</feature>
<dbReference type="PANTHER" id="PTHR23526">
    <property type="entry name" value="INTEGRAL MEMBRANE TRANSPORT PROTEIN-RELATED"/>
    <property type="match status" value="1"/>
</dbReference>
<feature type="transmembrane region" description="Helical" evidence="4">
    <location>
        <begin position="242"/>
        <end position="266"/>
    </location>
</feature>
<evidence type="ECO:0000256" key="4">
    <source>
        <dbReference type="SAM" id="Phobius"/>
    </source>
</evidence>
<evidence type="ECO:0000313" key="6">
    <source>
        <dbReference type="Proteomes" id="UP000324209"/>
    </source>
</evidence>
<feature type="transmembrane region" description="Helical" evidence="4">
    <location>
        <begin position="30"/>
        <end position="53"/>
    </location>
</feature>
<dbReference type="Pfam" id="PF07690">
    <property type="entry name" value="MFS_1"/>
    <property type="match status" value="1"/>
</dbReference>
<feature type="transmembrane region" description="Helical" evidence="4">
    <location>
        <begin position="401"/>
        <end position="422"/>
    </location>
</feature>
<keyword evidence="1 4" id="KW-0812">Transmembrane</keyword>
<feature type="transmembrane region" description="Helical" evidence="4">
    <location>
        <begin position="119"/>
        <end position="139"/>
    </location>
</feature>
<dbReference type="KEGG" id="ock:EXM22_09210"/>
<dbReference type="Gene3D" id="1.20.1250.20">
    <property type="entry name" value="MFS general substrate transporter like domains"/>
    <property type="match status" value="1"/>
</dbReference>
<evidence type="ECO:0000256" key="1">
    <source>
        <dbReference type="ARBA" id="ARBA00022692"/>
    </source>
</evidence>
<name>A0A5C1QNL1_9SPIO</name>
<feature type="transmembrane region" description="Helical" evidence="4">
    <location>
        <begin position="272"/>
        <end position="291"/>
    </location>
</feature>
<feature type="transmembrane region" description="Helical" evidence="4">
    <location>
        <begin position="160"/>
        <end position="182"/>
    </location>
</feature>
<dbReference type="SUPFAM" id="SSF48371">
    <property type="entry name" value="ARM repeat"/>
    <property type="match status" value="1"/>
</dbReference>
<organism evidence="5 6">
    <name type="scientific">Oceanispirochaeta crateris</name>
    <dbReference type="NCBI Taxonomy" id="2518645"/>
    <lineage>
        <taxon>Bacteria</taxon>
        <taxon>Pseudomonadati</taxon>
        <taxon>Spirochaetota</taxon>
        <taxon>Spirochaetia</taxon>
        <taxon>Spirochaetales</taxon>
        <taxon>Spirochaetaceae</taxon>
        <taxon>Oceanispirochaeta</taxon>
    </lineage>
</organism>
<dbReference type="InterPro" id="IPR052528">
    <property type="entry name" value="Sugar_transport-like"/>
</dbReference>
<gene>
    <name evidence="5" type="ORF">EXM22_09210</name>
</gene>
<dbReference type="InterPro" id="IPR011989">
    <property type="entry name" value="ARM-like"/>
</dbReference>
<keyword evidence="6" id="KW-1185">Reference proteome</keyword>
<dbReference type="SUPFAM" id="SSF103473">
    <property type="entry name" value="MFS general substrate transporter"/>
    <property type="match status" value="1"/>
</dbReference>
<protein>
    <submittedName>
        <fullName evidence="5">MFS transporter</fullName>
    </submittedName>
</protein>
<feature type="transmembrane region" description="Helical" evidence="4">
    <location>
        <begin position="188"/>
        <end position="208"/>
    </location>
</feature>
<sequence length="749" mass="84912">MTCKNSAKDLVGQSMDFLSRREKEKGRRSYLLYTFVNGLGYSFLAETIIYLLAMNYGAGNMQLGYISSAVYLTGLIVFFVPLLFRNLKIIKLFFIAWLLRGAVSLAYGFAPLIGGEGAVWLIIGIYTFYCLLRNMAYPMNHVLQGYITKPSERGRFSSQVITILYASMTLSRLFSFSTLTWFGSRELEGIFCLLILGILLNTAASLSITRIPVRQTIQGKSFKEAFASFRGYLTDPQHRTLILLYCSGMSLLVLFGFTVPFLRRILGVPSNLIFIFTTLNFAGVIISSRFIRPYLDRFGSKPLLILCNLVILLLSLFWVIAPTSLPVLLFFVLGVFSMAFLGLNRLLLDRLIINSIPGDDRIGFTGALAVIFSFYSLFIGMAGGYLADLSSLLKTEVIHEYSLTFLLMALASLANVVFAVLLKEKGSLPATQFLDLFIHPDKLKTIQRLEKLKKSNSSTQTEMILIELEADPTHLATREIQTRMKQPGLRDKEMILRSLFSNPRPELEEDLISEALDPYSWWRQSAIFALGAYGGQQTKNTLRRIFRDSNPYIKSVAAKSMARVGDFSCLEQIHELLDSGALEVRSSLNFIIALSMMEQNGAYWSKIFRLLKEIPSYRFQQSLLVIGSTRAGFKPSIEDYFFELNLGVQAGFQSLIEDLMDFGISDAEYEELEKLCKVEDFYGIWSFSRSKCKDIKLLEPHEFLRQEIRGFRKRSISASLALAGLYFSFQLNREYSSQIQRIKSSQRPE</sequence>
<dbReference type="PANTHER" id="PTHR23526:SF2">
    <property type="entry name" value="MAJOR FACILITATOR SUPERFAMILY (MFS) PROFILE DOMAIN-CONTAINING PROTEIN"/>
    <property type="match status" value="1"/>
</dbReference>
<dbReference type="InterPro" id="IPR036259">
    <property type="entry name" value="MFS_trans_sf"/>
</dbReference>
<dbReference type="Proteomes" id="UP000324209">
    <property type="component" value="Chromosome"/>
</dbReference>
<keyword evidence="3 4" id="KW-0472">Membrane</keyword>
<evidence type="ECO:0000313" key="5">
    <source>
        <dbReference type="EMBL" id="QEN08156.1"/>
    </source>
</evidence>
<feature type="transmembrane region" description="Helical" evidence="4">
    <location>
        <begin position="65"/>
        <end position="85"/>
    </location>
</feature>
<dbReference type="Gene3D" id="1.25.10.10">
    <property type="entry name" value="Leucine-rich Repeat Variant"/>
    <property type="match status" value="1"/>
</dbReference>
<feature type="transmembrane region" description="Helical" evidence="4">
    <location>
        <begin position="303"/>
        <end position="321"/>
    </location>
</feature>
<dbReference type="EMBL" id="CP036150">
    <property type="protein sequence ID" value="QEN08156.1"/>
    <property type="molecule type" value="Genomic_DNA"/>
</dbReference>
<dbReference type="AlphaFoldDB" id="A0A5C1QNL1"/>
<dbReference type="RefSeq" id="WP_149486236.1">
    <property type="nucleotide sequence ID" value="NZ_CP036150.1"/>
</dbReference>
<dbReference type="InterPro" id="IPR011701">
    <property type="entry name" value="MFS"/>
</dbReference>
<dbReference type="GO" id="GO:0022857">
    <property type="term" value="F:transmembrane transporter activity"/>
    <property type="evidence" value="ECO:0007669"/>
    <property type="project" value="InterPro"/>
</dbReference>
<proteinExistence type="predicted"/>
<feature type="transmembrane region" description="Helical" evidence="4">
    <location>
        <begin position="360"/>
        <end position="381"/>
    </location>
</feature>